<gene>
    <name evidence="3" type="ORF">Ahy_B03g063369</name>
</gene>
<dbReference type="Proteomes" id="UP000289738">
    <property type="component" value="Chromosome B03"/>
</dbReference>
<feature type="compositionally biased region" description="Polar residues" evidence="1">
    <location>
        <begin position="262"/>
        <end position="282"/>
    </location>
</feature>
<dbReference type="STRING" id="3818.A0A444ZX21"/>
<dbReference type="PANTHER" id="PTHR47165:SF4">
    <property type="entry name" value="OS03G0429900 PROTEIN"/>
    <property type="match status" value="1"/>
</dbReference>
<keyword evidence="4" id="KW-1185">Reference proteome</keyword>
<evidence type="ECO:0000259" key="2">
    <source>
        <dbReference type="Pfam" id="PF02721"/>
    </source>
</evidence>
<name>A0A444ZX21_ARAHY</name>
<feature type="region of interest" description="Disordered" evidence="1">
    <location>
        <begin position="251"/>
        <end position="294"/>
    </location>
</feature>
<dbReference type="InterPro" id="IPR003871">
    <property type="entry name" value="RFA1B/D_OB_1st"/>
</dbReference>
<accession>A0A444ZX21</accession>
<dbReference type="SUPFAM" id="SSF50249">
    <property type="entry name" value="Nucleic acid-binding proteins"/>
    <property type="match status" value="1"/>
</dbReference>
<comment type="caution">
    <text evidence="3">The sequence shown here is derived from an EMBL/GenBank/DDBJ whole genome shotgun (WGS) entry which is preliminary data.</text>
</comment>
<protein>
    <recommendedName>
        <fullName evidence="2">Replication protein A 70 kDa DNA-binding subunit B/D first OB fold domain-containing protein</fullName>
    </recommendedName>
</protein>
<proteinExistence type="predicted"/>
<dbReference type="AlphaFoldDB" id="A0A444ZX21"/>
<organism evidence="3 4">
    <name type="scientific">Arachis hypogaea</name>
    <name type="common">Peanut</name>
    <dbReference type="NCBI Taxonomy" id="3818"/>
    <lineage>
        <taxon>Eukaryota</taxon>
        <taxon>Viridiplantae</taxon>
        <taxon>Streptophyta</taxon>
        <taxon>Embryophyta</taxon>
        <taxon>Tracheophyta</taxon>
        <taxon>Spermatophyta</taxon>
        <taxon>Magnoliopsida</taxon>
        <taxon>eudicotyledons</taxon>
        <taxon>Gunneridae</taxon>
        <taxon>Pentapetalae</taxon>
        <taxon>rosids</taxon>
        <taxon>fabids</taxon>
        <taxon>Fabales</taxon>
        <taxon>Fabaceae</taxon>
        <taxon>Papilionoideae</taxon>
        <taxon>50 kb inversion clade</taxon>
        <taxon>dalbergioids sensu lato</taxon>
        <taxon>Dalbergieae</taxon>
        <taxon>Pterocarpus clade</taxon>
        <taxon>Arachis</taxon>
    </lineage>
</organism>
<dbReference type="Pfam" id="PF02721">
    <property type="entry name" value="DUF223"/>
    <property type="match status" value="1"/>
</dbReference>
<evidence type="ECO:0000313" key="4">
    <source>
        <dbReference type="Proteomes" id="UP000289738"/>
    </source>
</evidence>
<dbReference type="CDD" id="cd04480">
    <property type="entry name" value="RPA1_DBD_A_like"/>
    <property type="match status" value="1"/>
</dbReference>
<dbReference type="PANTHER" id="PTHR47165">
    <property type="entry name" value="OS03G0429900 PROTEIN"/>
    <property type="match status" value="1"/>
</dbReference>
<evidence type="ECO:0000313" key="3">
    <source>
        <dbReference type="EMBL" id="RYR18763.1"/>
    </source>
</evidence>
<reference evidence="3 4" key="1">
    <citation type="submission" date="2019-01" db="EMBL/GenBank/DDBJ databases">
        <title>Sequencing of cultivated peanut Arachis hypogaea provides insights into genome evolution and oil improvement.</title>
        <authorList>
            <person name="Chen X."/>
        </authorList>
    </citation>
    <scope>NUCLEOTIDE SEQUENCE [LARGE SCALE GENOMIC DNA]</scope>
    <source>
        <strain evidence="4">cv. Fuhuasheng</strain>
        <tissue evidence="3">Leaves</tissue>
    </source>
</reference>
<dbReference type="Gene3D" id="2.40.50.140">
    <property type="entry name" value="Nucleic acid-binding proteins"/>
    <property type="match status" value="1"/>
</dbReference>
<sequence length="294" mass="32949">MYEFPSKWNNNEVFILELVLQDEKGDRIHATVCKPRLELFRNKIKEHVVYSIQNFIVKLNNGKVKTTPHKYKLNFYTKTVVAVLPIETFSFNPFEFRPFHELEKNGSTDGNLLFDYIGDVVGKDEIKGLITRIGDETKLIDEINAGIVPVHTIEEVLNMTEVRLQPDNLGRFKVMLRLQAIVTDGSGCLNLFVWNKEAEQLLNITYKNINAVEGVYNIIKLSGDESLMSSYGVANSSCDASMLANTPIAKTEEDNNGHAAVSLSNDSTFESNDDSSYQTPAKRTSPDAATDSTA</sequence>
<dbReference type="EMBL" id="SDMP01000013">
    <property type="protein sequence ID" value="RYR18763.1"/>
    <property type="molecule type" value="Genomic_DNA"/>
</dbReference>
<feature type="domain" description="Replication protein A 70 kDa DNA-binding subunit B/D first OB fold" evidence="2">
    <location>
        <begin position="8"/>
        <end position="82"/>
    </location>
</feature>
<dbReference type="InterPro" id="IPR012340">
    <property type="entry name" value="NA-bd_OB-fold"/>
</dbReference>
<evidence type="ECO:0000256" key="1">
    <source>
        <dbReference type="SAM" id="MobiDB-lite"/>
    </source>
</evidence>